<dbReference type="Pfam" id="PF10348">
    <property type="entry name" value="DUF2427"/>
    <property type="match status" value="1"/>
</dbReference>
<keyword evidence="2" id="KW-1133">Transmembrane helix</keyword>
<feature type="transmembrane region" description="Helical" evidence="2">
    <location>
        <begin position="12"/>
        <end position="37"/>
    </location>
</feature>
<feature type="domain" description="Protein YTP1-like C-terminal" evidence="4">
    <location>
        <begin position="217"/>
        <end position="497"/>
    </location>
</feature>
<proteinExistence type="predicted"/>
<feature type="region of interest" description="Disordered" evidence="1">
    <location>
        <begin position="347"/>
        <end position="371"/>
    </location>
</feature>
<gene>
    <name evidence="5" type="ORF">EX30DRAFT_308078</name>
</gene>
<sequence>MASYMTYGAHQGWLFLHILTMVIAWVGIMPIAVMFFIAGSRLHLPAQLLFLIVNAVGIVFSTIYNSLTPDLYPGNSHHKLGWALVWILGAQAVLGVLSSTICGLTPSRYSSREERAGFMPVPLYSPVTDDEEYRNSRDSGHGSSIHRESDEEDLDIETHEWTRGPVRSKTKAHRGWFKAEKLEKLLQKHAPFVFNDRVVAGCDFFYSLIARFLIPLAFVQLSLGIVTASGIFMGDRVFNGLAHFIKGGIFLMYGIFTLGRFLGAFSDLGWAWNLPSTQSKKYRPSAETVESGLIFFYGCSNVFLEHLAGWGKAWTHSDLQHASIAFMFFGGGLCGLLIESKKIRSLLNPSSSPPSSTSPSEKPTTEGKHRIPINPLPALIIFLLGILMSQHHQHSAFSTMIHTQWGALLAGAAVFRLFTYMAFWHSSTPPDVNPSRPPTELVAAFALIAGGAVFMISNKDTVNYLEKIGVDAMFSLTVVVGCTALLMSWVVVVMAVKGWAAKRELPPRRTDEMERV</sequence>
<feature type="region of interest" description="Disordered" evidence="1">
    <location>
        <begin position="129"/>
        <end position="160"/>
    </location>
</feature>
<dbReference type="OrthoDB" id="4005299at2759"/>
<evidence type="ECO:0000259" key="4">
    <source>
        <dbReference type="Pfam" id="PF10355"/>
    </source>
</evidence>
<dbReference type="Gene3D" id="1.20.120.1770">
    <property type="match status" value="1"/>
</dbReference>
<feature type="transmembrane region" description="Helical" evidence="2">
    <location>
        <begin position="84"/>
        <end position="105"/>
    </location>
</feature>
<dbReference type="CDD" id="cd08760">
    <property type="entry name" value="Cyt_b561_FRRS1_like"/>
    <property type="match status" value="1"/>
</dbReference>
<dbReference type="PANTHER" id="PTHR31685">
    <property type="entry name" value="INTEGRAL MEMBRANE PROTEIN (AFU_ORTHOLOGUE AFUA_6G12730)-RELATED"/>
    <property type="match status" value="1"/>
</dbReference>
<dbReference type="AlphaFoldDB" id="A0A4S2MUE9"/>
<feature type="transmembrane region" description="Helical" evidence="2">
    <location>
        <begin position="476"/>
        <end position="500"/>
    </location>
</feature>
<dbReference type="Proteomes" id="UP000298138">
    <property type="component" value="Unassembled WGS sequence"/>
</dbReference>
<feature type="transmembrane region" description="Helical" evidence="2">
    <location>
        <begin position="319"/>
        <end position="338"/>
    </location>
</feature>
<organism evidence="5 6">
    <name type="scientific">Ascodesmis nigricans</name>
    <dbReference type="NCBI Taxonomy" id="341454"/>
    <lineage>
        <taxon>Eukaryota</taxon>
        <taxon>Fungi</taxon>
        <taxon>Dikarya</taxon>
        <taxon>Ascomycota</taxon>
        <taxon>Pezizomycotina</taxon>
        <taxon>Pezizomycetes</taxon>
        <taxon>Pezizales</taxon>
        <taxon>Ascodesmidaceae</taxon>
        <taxon>Ascodesmis</taxon>
    </lineage>
</organism>
<feature type="compositionally biased region" description="Low complexity" evidence="1">
    <location>
        <begin position="349"/>
        <end position="362"/>
    </location>
</feature>
<dbReference type="InParanoid" id="A0A4S2MUE9"/>
<feature type="transmembrane region" description="Helical" evidence="2">
    <location>
        <begin position="44"/>
        <end position="64"/>
    </location>
</feature>
<dbReference type="InterPro" id="IPR018827">
    <property type="entry name" value="YTP1_C"/>
</dbReference>
<feature type="transmembrane region" description="Helical" evidence="2">
    <location>
        <begin position="212"/>
        <end position="232"/>
    </location>
</feature>
<evidence type="ECO:0000313" key="5">
    <source>
        <dbReference type="EMBL" id="TGZ80178.1"/>
    </source>
</evidence>
<evidence type="ECO:0000256" key="1">
    <source>
        <dbReference type="SAM" id="MobiDB-lite"/>
    </source>
</evidence>
<keyword evidence="2" id="KW-0472">Membrane</keyword>
<evidence type="ECO:0000256" key="2">
    <source>
        <dbReference type="SAM" id="Phobius"/>
    </source>
</evidence>
<accession>A0A4S2MUE9</accession>
<feature type="transmembrane region" description="Helical" evidence="2">
    <location>
        <begin position="293"/>
        <end position="313"/>
    </location>
</feature>
<feature type="domain" description="DUF2427" evidence="3">
    <location>
        <begin position="4"/>
        <end position="99"/>
    </location>
</feature>
<name>A0A4S2MUE9_9PEZI</name>
<dbReference type="InterPro" id="IPR018825">
    <property type="entry name" value="DUF2427"/>
</dbReference>
<feature type="compositionally biased region" description="Basic and acidic residues" evidence="1">
    <location>
        <begin position="133"/>
        <end position="149"/>
    </location>
</feature>
<protein>
    <submittedName>
        <fullName evidence="5">Integral membrane protein</fullName>
    </submittedName>
</protein>
<evidence type="ECO:0000259" key="3">
    <source>
        <dbReference type="Pfam" id="PF10348"/>
    </source>
</evidence>
<dbReference type="FunCoup" id="A0A4S2MUE9">
    <property type="interactions" value="17"/>
</dbReference>
<dbReference type="Pfam" id="PF10355">
    <property type="entry name" value="Ytp1"/>
    <property type="match status" value="1"/>
</dbReference>
<keyword evidence="6" id="KW-1185">Reference proteome</keyword>
<dbReference type="EMBL" id="ML220126">
    <property type="protein sequence ID" value="TGZ80178.1"/>
    <property type="molecule type" value="Genomic_DNA"/>
</dbReference>
<feature type="transmembrane region" description="Helical" evidence="2">
    <location>
        <begin position="376"/>
        <end position="393"/>
    </location>
</feature>
<feature type="transmembrane region" description="Helical" evidence="2">
    <location>
        <begin position="244"/>
        <end position="272"/>
    </location>
</feature>
<dbReference type="PANTHER" id="PTHR31685:SF3">
    <property type="entry name" value="INTEGRAL MEMBRANE PROTEIN (AFU_ORTHOLOGUE AFUA_6G12730)"/>
    <property type="match status" value="1"/>
</dbReference>
<keyword evidence="2" id="KW-0812">Transmembrane</keyword>
<evidence type="ECO:0000313" key="6">
    <source>
        <dbReference type="Proteomes" id="UP000298138"/>
    </source>
</evidence>
<feature type="transmembrane region" description="Helical" evidence="2">
    <location>
        <begin position="405"/>
        <end position="426"/>
    </location>
</feature>
<reference evidence="5 6" key="1">
    <citation type="submission" date="2019-04" db="EMBL/GenBank/DDBJ databases">
        <title>Comparative genomics and transcriptomics to analyze fruiting body development in filamentous ascomycetes.</title>
        <authorList>
            <consortium name="DOE Joint Genome Institute"/>
            <person name="Lutkenhaus R."/>
            <person name="Traeger S."/>
            <person name="Breuer J."/>
            <person name="Kuo A."/>
            <person name="Lipzen A."/>
            <person name="Pangilinan J."/>
            <person name="Dilworth D."/>
            <person name="Sandor L."/>
            <person name="Poggeler S."/>
            <person name="Barry K."/>
            <person name="Grigoriev I.V."/>
            <person name="Nowrousian M."/>
        </authorList>
    </citation>
    <scope>NUCLEOTIDE SEQUENCE [LARGE SCALE GENOMIC DNA]</scope>
    <source>
        <strain evidence="5 6">CBS 389.68</strain>
    </source>
</reference>
<dbReference type="STRING" id="341454.A0A4S2MUE9"/>
<feature type="transmembrane region" description="Helical" evidence="2">
    <location>
        <begin position="438"/>
        <end position="456"/>
    </location>
</feature>